<evidence type="ECO:0008006" key="3">
    <source>
        <dbReference type="Google" id="ProtNLM"/>
    </source>
</evidence>
<dbReference type="EMBL" id="CP002042">
    <property type="protein sequence ID" value="ADH63634.1"/>
    <property type="molecule type" value="Genomic_DNA"/>
</dbReference>
<dbReference type="KEGG" id="msv:Mesil_1756"/>
<sequence>MKLRSSLAIQDKIRQKHQVRLYEVAEAIRDPRRYTRRVEIEAEGTVYIIVGKTKSGRLLRVVYIAKKNGNWLKTALDAYPRDRKMYNRK</sequence>
<proteinExistence type="predicted"/>
<keyword evidence="2" id="KW-1185">Reference proteome</keyword>
<dbReference type="AlphaFoldDB" id="D7BFT1"/>
<protein>
    <recommendedName>
        <fullName evidence="3">Phage-Barnase-EndoU-ColicinE5/D-RelE like nuclease 3 domain-containing protein</fullName>
    </recommendedName>
</protein>
<accession>D7BFT1</accession>
<name>D7BFT1_ALLS1</name>
<evidence type="ECO:0000313" key="2">
    <source>
        <dbReference type="Proteomes" id="UP000001916"/>
    </source>
</evidence>
<organism evidence="1 2">
    <name type="scientific">Allomeiothermus silvanus (strain ATCC 700542 / DSM 9946 / NBRC 106475 / NCIMB 13440 / VI-R2)</name>
    <name type="common">Thermus silvanus</name>
    <dbReference type="NCBI Taxonomy" id="526227"/>
    <lineage>
        <taxon>Bacteria</taxon>
        <taxon>Thermotogati</taxon>
        <taxon>Deinococcota</taxon>
        <taxon>Deinococci</taxon>
        <taxon>Thermales</taxon>
        <taxon>Thermaceae</taxon>
        <taxon>Allomeiothermus</taxon>
    </lineage>
</organism>
<gene>
    <name evidence="1" type="ordered locus">Mesil_1756</name>
</gene>
<dbReference type="STRING" id="526227.Mesil_1756"/>
<dbReference type="HOGENOM" id="CLU_2451134_0_0_0"/>
<reference evidence="1 2" key="1">
    <citation type="journal article" date="2010" name="Stand. Genomic Sci.">
        <title>Complete genome sequence of Meiothermus silvanus type strain (VI-R2).</title>
        <authorList>
            <person name="Sikorski J."/>
            <person name="Tindall B.J."/>
            <person name="Lowry S."/>
            <person name="Lucas S."/>
            <person name="Nolan M."/>
            <person name="Copeland A."/>
            <person name="Glavina Del Rio T."/>
            <person name="Tice H."/>
            <person name="Cheng J.F."/>
            <person name="Han C."/>
            <person name="Pitluck S."/>
            <person name="Liolios K."/>
            <person name="Ivanova N."/>
            <person name="Mavromatis K."/>
            <person name="Mikhailova N."/>
            <person name="Pati A."/>
            <person name="Goodwin L."/>
            <person name="Chen A."/>
            <person name="Palaniappan K."/>
            <person name="Land M."/>
            <person name="Hauser L."/>
            <person name="Chang Y.J."/>
            <person name="Jeffries C.D."/>
            <person name="Rohde M."/>
            <person name="Goker M."/>
            <person name="Woyke T."/>
            <person name="Bristow J."/>
            <person name="Eisen J.A."/>
            <person name="Markowitz V."/>
            <person name="Hugenholtz P."/>
            <person name="Kyrpides N.C."/>
            <person name="Klenk H.P."/>
            <person name="Lapidus A."/>
        </authorList>
    </citation>
    <scope>NUCLEOTIDE SEQUENCE [LARGE SCALE GENOMIC DNA]</scope>
    <source>
        <strain evidence="2">ATCC 700542 / DSM 9946 / VI-R2</strain>
    </source>
</reference>
<evidence type="ECO:0000313" key="1">
    <source>
        <dbReference type="EMBL" id="ADH63634.1"/>
    </source>
</evidence>
<dbReference type="Proteomes" id="UP000001916">
    <property type="component" value="Chromosome"/>
</dbReference>